<dbReference type="Pfam" id="PF00702">
    <property type="entry name" value="Hydrolase"/>
    <property type="match status" value="1"/>
</dbReference>
<dbReference type="PRINTS" id="PR00120">
    <property type="entry name" value="HATPASE"/>
</dbReference>
<dbReference type="FunFam" id="2.70.150.10:FF:000042">
    <property type="entry name" value="Plasma membrane ATPase"/>
    <property type="match status" value="1"/>
</dbReference>
<evidence type="ECO:0000256" key="2">
    <source>
        <dbReference type="ARBA" id="ARBA00008804"/>
    </source>
</evidence>
<protein>
    <submittedName>
        <fullName evidence="14">Metal ABC transporter ATPase</fullName>
    </submittedName>
</protein>
<dbReference type="SMART" id="SM00831">
    <property type="entry name" value="Cation_ATPase_N"/>
    <property type="match status" value="1"/>
</dbReference>
<evidence type="ECO:0000256" key="5">
    <source>
        <dbReference type="ARBA" id="ARBA00022723"/>
    </source>
</evidence>
<dbReference type="Pfam" id="PF00122">
    <property type="entry name" value="E1-E2_ATPase"/>
    <property type="match status" value="1"/>
</dbReference>
<dbReference type="Gene3D" id="3.40.50.1000">
    <property type="entry name" value="HAD superfamily/HAD-like"/>
    <property type="match status" value="1"/>
</dbReference>
<feature type="domain" description="Cation-transporting P-type ATPase N-terminal" evidence="13">
    <location>
        <begin position="10"/>
        <end position="82"/>
    </location>
</feature>
<reference evidence="14 15" key="1">
    <citation type="submission" date="2014-09" db="EMBL/GenBank/DDBJ databases">
        <title>Draft genome sequence of an obligately methylotrophic methanogen, Methanococcoides methylutens, isolated from marine sediment.</title>
        <authorList>
            <person name="Guan Y."/>
            <person name="Ngugi D.K."/>
            <person name="Blom J."/>
            <person name="Ali S."/>
            <person name="Ferry J.G."/>
            <person name="Stingl U."/>
        </authorList>
    </citation>
    <scope>NUCLEOTIDE SEQUENCE [LARGE SCALE GENOMIC DNA]</scope>
    <source>
        <strain evidence="14 15">DSM 2657</strain>
    </source>
</reference>
<dbReference type="GO" id="GO:0120029">
    <property type="term" value="P:proton export across plasma membrane"/>
    <property type="evidence" value="ECO:0007669"/>
    <property type="project" value="InterPro"/>
</dbReference>
<keyword evidence="5" id="KW-0479">Metal-binding</keyword>
<feature type="transmembrane region" description="Helical" evidence="12">
    <location>
        <begin position="685"/>
        <end position="708"/>
    </location>
</feature>
<feature type="transmembrane region" description="Helical" evidence="12">
    <location>
        <begin position="266"/>
        <end position="293"/>
    </location>
</feature>
<dbReference type="InterPro" id="IPR008250">
    <property type="entry name" value="ATPase_P-typ_transduc_dom_A_sf"/>
</dbReference>
<dbReference type="InterPro" id="IPR023298">
    <property type="entry name" value="ATPase_P-typ_TM_dom_sf"/>
</dbReference>
<evidence type="ECO:0000256" key="9">
    <source>
        <dbReference type="ARBA" id="ARBA00022967"/>
    </source>
</evidence>
<dbReference type="SFLD" id="SFLDS00003">
    <property type="entry name" value="Haloacid_Dehalogenase"/>
    <property type="match status" value="1"/>
</dbReference>
<feature type="transmembrane region" description="Helical" evidence="12">
    <location>
        <begin position="86"/>
        <end position="102"/>
    </location>
</feature>
<dbReference type="EMBL" id="JRHO01000002">
    <property type="protein sequence ID" value="KGK99768.1"/>
    <property type="molecule type" value="Genomic_DNA"/>
</dbReference>
<feature type="transmembrane region" description="Helical" evidence="12">
    <location>
        <begin position="749"/>
        <end position="772"/>
    </location>
</feature>
<dbReference type="InterPro" id="IPR006534">
    <property type="entry name" value="P-type_ATPase_IIIA"/>
</dbReference>
<dbReference type="InterPro" id="IPR023299">
    <property type="entry name" value="ATPase_P-typ_cyto_dom_N"/>
</dbReference>
<keyword evidence="3" id="KW-0597">Phosphoprotein</keyword>
<dbReference type="AlphaFoldDB" id="A0A099T6J3"/>
<dbReference type="GO" id="GO:0016020">
    <property type="term" value="C:membrane"/>
    <property type="evidence" value="ECO:0007669"/>
    <property type="project" value="UniProtKB-SubCell"/>
</dbReference>
<dbReference type="FunFam" id="3.40.1110.10:FF:000005">
    <property type="entry name" value="Plasma membrane ATPase"/>
    <property type="match status" value="1"/>
</dbReference>
<dbReference type="Gene3D" id="1.20.1110.10">
    <property type="entry name" value="Calcium-transporting ATPase, transmembrane domain"/>
    <property type="match status" value="1"/>
</dbReference>
<feature type="transmembrane region" description="Helical" evidence="12">
    <location>
        <begin position="778"/>
        <end position="798"/>
    </location>
</feature>
<keyword evidence="11 12" id="KW-0472">Membrane</keyword>
<keyword evidence="8" id="KW-0460">Magnesium</keyword>
<evidence type="ECO:0000256" key="6">
    <source>
        <dbReference type="ARBA" id="ARBA00022741"/>
    </source>
</evidence>
<feature type="transmembrane region" description="Helical" evidence="12">
    <location>
        <begin position="58"/>
        <end position="80"/>
    </location>
</feature>
<dbReference type="PROSITE" id="PS00154">
    <property type="entry name" value="ATPASE_E1_E2"/>
    <property type="match status" value="1"/>
</dbReference>
<organism evidence="14 15">
    <name type="scientific">Methanococcoides methylutens</name>
    <dbReference type="NCBI Taxonomy" id="2226"/>
    <lineage>
        <taxon>Archaea</taxon>
        <taxon>Methanobacteriati</taxon>
        <taxon>Methanobacteriota</taxon>
        <taxon>Stenosarchaea group</taxon>
        <taxon>Methanomicrobia</taxon>
        <taxon>Methanosarcinales</taxon>
        <taxon>Methanosarcinaceae</taxon>
        <taxon>Methanococcoides</taxon>
    </lineage>
</organism>
<comment type="subcellular location">
    <subcellularLocation>
        <location evidence="1">Membrane</location>
        <topology evidence="1">Multi-pass membrane protein</topology>
    </subcellularLocation>
</comment>
<dbReference type="InterPro" id="IPR004014">
    <property type="entry name" value="ATPase_P-typ_cation-transptr_N"/>
</dbReference>
<evidence type="ECO:0000256" key="4">
    <source>
        <dbReference type="ARBA" id="ARBA00022692"/>
    </source>
</evidence>
<dbReference type="InterPro" id="IPR044492">
    <property type="entry name" value="P_typ_ATPase_HD_dom"/>
</dbReference>
<dbReference type="SUPFAM" id="SSF81665">
    <property type="entry name" value="Calcium ATPase, transmembrane domain M"/>
    <property type="match status" value="1"/>
</dbReference>
<dbReference type="GO" id="GO:0046872">
    <property type="term" value="F:metal ion binding"/>
    <property type="evidence" value="ECO:0007669"/>
    <property type="project" value="UniProtKB-KW"/>
</dbReference>
<dbReference type="SFLD" id="SFLDG00002">
    <property type="entry name" value="C1.7:_P-type_atpase_like"/>
    <property type="match status" value="1"/>
</dbReference>
<evidence type="ECO:0000256" key="8">
    <source>
        <dbReference type="ARBA" id="ARBA00022842"/>
    </source>
</evidence>
<feature type="transmembrane region" description="Helical" evidence="12">
    <location>
        <begin position="720"/>
        <end position="737"/>
    </location>
</feature>
<dbReference type="NCBIfam" id="TIGR01647">
    <property type="entry name" value="ATPase-IIIA_H"/>
    <property type="match status" value="1"/>
</dbReference>
<dbReference type="SFLD" id="SFLDF00027">
    <property type="entry name" value="p-type_atpase"/>
    <property type="match status" value="1"/>
</dbReference>
<evidence type="ECO:0000313" key="15">
    <source>
        <dbReference type="Proteomes" id="UP000029859"/>
    </source>
</evidence>
<feature type="transmembrane region" description="Helical" evidence="12">
    <location>
        <begin position="651"/>
        <end position="673"/>
    </location>
</feature>
<dbReference type="GO" id="GO:0005524">
    <property type="term" value="F:ATP binding"/>
    <property type="evidence" value="ECO:0007669"/>
    <property type="project" value="UniProtKB-KW"/>
</dbReference>
<keyword evidence="4 12" id="KW-0812">Transmembrane</keyword>
<feature type="transmembrane region" description="Helical" evidence="12">
    <location>
        <begin position="236"/>
        <end position="254"/>
    </location>
</feature>
<dbReference type="InterPro" id="IPR023214">
    <property type="entry name" value="HAD_sf"/>
</dbReference>
<keyword evidence="6" id="KW-0547">Nucleotide-binding</keyword>
<evidence type="ECO:0000256" key="7">
    <source>
        <dbReference type="ARBA" id="ARBA00022840"/>
    </source>
</evidence>
<keyword evidence="7" id="KW-0067">ATP-binding</keyword>
<keyword evidence="10 12" id="KW-1133">Transmembrane helix</keyword>
<evidence type="ECO:0000256" key="11">
    <source>
        <dbReference type="ARBA" id="ARBA00023136"/>
    </source>
</evidence>
<dbReference type="Gene3D" id="2.70.150.10">
    <property type="entry name" value="Calcium-transporting ATPase, cytoplasmic transduction domain A"/>
    <property type="match status" value="1"/>
</dbReference>
<dbReference type="Pfam" id="PF00690">
    <property type="entry name" value="Cation_ATPase_N"/>
    <property type="match status" value="1"/>
</dbReference>
<comment type="similarity">
    <text evidence="2">Belongs to the cation transport ATPase (P-type) (TC 3.A.3) family. Type IIIA subfamily.</text>
</comment>
<dbReference type="SUPFAM" id="SSF81660">
    <property type="entry name" value="Metal cation-transporting ATPase, ATP-binding domain N"/>
    <property type="match status" value="1"/>
</dbReference>
<dbReference type="PRINTS" id="PR00119">
    <property type="entry name" value="CATATPASE"/>
</dbReference>
<dbReference type="Proteomes" id="UP000029859">
    <property type="component" value="Unassembled WGS sequence"/>
</dbReference>
<dbReference type="InterPro" id="IPR059000">
    <property type="entry name" value="ATPase_P-type_domA"/>
</dbReference>
<keyword evidence="15" id="KW-1185">Reference proteome</keyword>
<keyword evidence="9" id="KW-1278">Translocase</keyword>
<evidence type="ECO:0000256" key="1">
    <source>
        <dbReference type="ARBA" id="ARBA00004141"/>
    </source>
</evidence>
<accession>A0A099T6J3</accession>
<dbReference type="FunFam" id="3.40.50.1000:FF:000211">
    <property type="entry name" value="Plasma membrane ATPase"/>
    <property type="match status" value="1"/>
</dbReference>
<dbReference type="GO" id="GO:0008553">
    <property type="term" value="F:P-type proton-exporting transporter activity"/>
    <property type="evidence" value="ECO:0007669"/>
    <property type="project" value="InterPro"/>
</dbReference>
<dbReference type="NCBIfam" id="TIGR01494">
    <property type="entry name" value="ATPase_P-type"/>
    <property type="match status" value="2"/>
</dbReference>
<evidence type="ECO:0000256" key="3">
    <source>
        <dbReference type="ARBA" id="ARBA00022553"/>
    </source>
</evidence>
<name>A0A099T6J3_METMT</name>
<dbReference type="PANTHER" id="PTHR42861">
    <property type="entry name" value="CALCIUM-TRANSPORTING ATPASE"/>
    <property type="match status" value="1"/>
</dbReference>
<comment type="caution">
    <text evidence="14">The sequence shown here is derived from an EMBL/GenBank/DDBJ whole genome shotgun (WGS) entry which is preliminary data.</text>
</comment>
<evidence type="ECO:0000259" key="13">
    <source>
        <dbReference type="SMART" id="SM00831"/>
    </source>
</evidence>
<dbReference type="SUPFAM" id="SSF56784">
    <property type="entry name" value="HAD-like"/>
    <property type="match status" value="1"/>
</dbReference>
<evidence type="ECO:0000256" key="10">
    <source>
        <dbReference type="ARBA" id="ARBA00022989"/>
    </source>
</evidence>
<dbReference type="InterPro" id="IPR018303">
    <property type="entry name" value="ATPase_P-typ_P_site"/>
</dbReference>
<dbReference type="GO" id="GO:0016887">
    <property type="term" value="F:ATP hydrolysis activity"/>
    <property type="evidence" value="ECO:0007669"/>
    <property type="project" value="InterPro"/>
</dbReference>
<dbReference type="InterPro" id="IPR001757">
    <property type="entry name" value="P_typ_ATPase"/>
</dbReference>
<gene>
    <name evidence="14" type="ORF">LI82_00740</name>
</gene>
<dbReference type="OrthoDB" id="8588at2157"/>
<feature type="transmembrane region" description="Helical" evidence="12">
    <location>
        <begin position="621"/>
        <end position="645"/>
    </location>
</feature>
<dbReference type="CDD" id="cd02076">
    <property type="entry name" value="P-type_ATPase_H"/>
    <property type="match status" value="1"/>
</dbReference>
<dbReference type="InterPro" id="IPR036412">
    <property type="entry name" value="HAD-like_sf"/>
</dbReference>
<dbReference type="Gene3D" id="3.40.1110.10">
    <property type="entry name" value="Calcium-transporting ATPase, cytoplasmic domain N"/>
    <property type="match status" value="1"/>
</dbReference>
<proteinExistence type="inferred from homology"/>
<sequence>MVQTFISMEEAKNATISEILEKLSSGEKGLSASEAEERLQQYGPNEITEKKTSSIVKFLSYFWGPIPWMIEIAAILSAILHRWEDFSIIFSLLMLNAMVGFWQEHKADNAIELLKQKLAVKARVLRDNKWLEVTAREIVPGDVIRLRLGDILPADVKLISGDYLLVDESALTGESLPVEKHVLDIAYSGSVIRQGEMDALVVATGMGTYFGKTAKLVEEAKTQSHFQKAVIKIGDYLIAFALVLVVLIFFVVLYRHESLLDFSQFALVLIVAAIPAALPAVLSVTMAVGAISLAKEGAIVTKLAAIEEMAGMDILCSDKTGTITKNELVLSEIKPFQDFSEKDVLLFATLASREENQDPIDNAIVTKTKTIQDFDGITGSYKVIAFKPFDPVSKMTEATIEHTNGNRFKVTKGAPQVILSLINRKDTSSAQVDEDVNNFASKGYRALGVARTDDKGSWHFAGLIALYDPPREDSKETIKKAQSMGVNVKMVTGDHLAIAKEISKQVNLNPEIALATSFLDMPDRKAQDVVETANGFAQVFPEHKYHIVELLQRKDHIVGMTGDGVNDAPALKKADAGIAIAGATDAAKSAADIVLTKPGLSVIIDAIKESRKIFQRMNNYSIYRIAETIRILLFITLSIIVFQFYPVTALMIVLLALLNDAPIMTIAYDNVIYSDTPEKWDMRTLLSMATILGIIGVTTSFGILYIGLHVFHLNHEVLQSFIYLKLSVAGHLTMFVARTKGPFWSVKPAAPLFIAVIATQLIATIITVYGILLPAMGWNLALFVWGYALAAFIITDLIKVRAYELLNHTGIRFHR</sequence>
<evidence type="ECO:0000256" key="12">
    <source>
        <dbReference type="SAM" id="Phobius"/>
    </source>
</evidence>
<dbReference type="SUPFAM" id="SSF81653">
    <property type="entry name" value="Calcium ATPase, transduction domain A"/>
    <property type="match status" value="1"/>
</dbReference>
<evidence type="ECO:0000313" key="14">
    <source>
        <dbReference type="EMBL" id="KGK99768.1"/>
    </source>
</evidence>